<dbReference type="Proteomes" id="UP001627154">
    <property type="component" value="Unassembled WGS sequence"/>
</dbReference>
<dbReference type="CDD" id="cd21341">
    <property type="entry name" value="TTC8_N"/>
    <property type="match status" value="1"/>
</dbReference>
<feature type="region of interest" description="Disordered" evidence="1">
    <location>
        <begin position="110"/>
        <end position="138"/>
    </location>
</feature>
<keyword evidence="3" id="KW-1185">Reference proteome</keyword>
<feature type="region of interest" description="Disordered" evidence="1">
    <location>
        <begin position="1"/>
        <end position="34"/>
    </location>
</feature>
<evidence type="ECO:0008006" key="4">
    <source>
        <dbReference type="Google" id="ProtNLM"/>
    </source>
</evidence>
<dbReference type="InterPro" id="IPR028796">
    <property type="entry name" value="BBS8"/>
</dbReference>
<comment type="caution">
    <text evidence="2">The sequence shown here is derived from an EMBL/GenBank/DDBJ whole genome shotgun (WGS) entry which is preliminary data.</text>
</comment>
<sequence>MSDKRLGSGGARLVDDQQQQQQQQQSSSSGGEQLGTSMELFQALSLFRRKKYEQCCQICSELLRKSPLDQAVWLLKMRALTLQVYVDDIEAEEQGLAETLLDNDTIASMPRPGTSLRQPGTALPGQAMRPRTQTGRPVTGVLRPATQSAMDGSQSLEQVLRTPRTGAAGRPITASGARSIRLGTASMLTEPGGPFIQLSRLNVSKYASQPSIAKALFEYIYHHENDPRYALDLAVQATQVCQYKDWWWKLQLGKCYYMLGLTRDAEQQFRSALRDSKNIETVLRLVRVYIRLDQPLAALELCKKSLDYFPNDVSILCEMARVFEGLNNVTMSVKYYKIIAQEDASNTEAIASIGLHHFYNDQPEIAVRYYRRLLQMGVHNAELFNNLALCCFYAQQYDHTISCFERALSLATEEALADVWYNISHVAICAGDWIMALQCLRLSIHYDSKHAPALNNLGALEMKNQNVAEARVYFHAAASIASFAYEPHFNSALLAYNTGDLQTSYIAVQKAMDAYPEHADSKSLLKKLQRYFTYM</sequence>
<name>A0ABD2VRK0_9HYME</name>
<feature type="compositionally biased region" description="Low complexity" evidence="1">
    <location>
        <begin position="17"/>
        <end position="29"/>
    </location>
</feature>
<dbReference type="InterPro" id="IPR019734">
    <property type="entry name" value="TPR_rpt"/>
</dbReference>
<reference evidence="2 3" key="1">
    <citation type="journal article" date="2024" name="bioRxiv">
        <title>A reference genome for Trichogramma kaykai: A tiny desert-dwelling parasitoid wasp with competing sex-ratio distorters.</title>
        <authorList>
            <person name="Culotta J."/>
            <person name="Lindsey A.R."/>
        </authorList>
    </citation>
    <scope>NUCLEOTIDE SEQUENCE [LARGE SCALE GENOMIC DNA]</scope>
    <source>
        <strain evidence="2 3">KSX58</strain>
    </source>
</reference>
<dbReference type="PANTHER" id="PTHR44177">
    <property type="entry name" value="TETRATRICOPEPTIDE REPEAT PROTEIN 8"/>
    <property type="match status" value="1"/>
</dbReference>
<dbReference type="Gene3D" id="1.25.40.10">
    <property type="entry name" value="Tetratricopeptide repeat domain"/>
    <property type="match status" value="1"/>
</dbReference>
<gene>
    <name evidence="2" type="ORF">TKK_020639</name>
</gene>
<dbReference type="InterPro" id="IPR011990">
    <property type="entry name" value="TPR-like_helical_dom_sf"/>
</dbReference>
<evidence type="ECO:0000256" key="1">
    <source>
        <dbReference type="SAM" id="MobiDB-lite"/>
    </source>
</evidence>
<dbReference type="PANTHER" id="PTHR44177:SF1">
    <property type="entry name" value="TETRATRICOPEPTIDE REPEAT PROTEIN 8"/>
    <property type="match status" value="1"/>
</dbReference>
<dbReference type="AlphaFoldDB" id="A0ABD2VRK0"/>
<proteinExistence type="predicted"/>
<dbReference type="SMART" id="SM00028">
    <property type="entry name" value="TPR"/>
    <property type="match status" value="9"/>
</dbReference>
<accession>A0ABD2VRK0</accession>
<organism evidence="2 3">
    <name type="scientific">Trichogramma kaykai</name>
    <dbReference type="NCBI Taxonomy" id="54128"/>
    <lineage>
        <taxon>Eukaryota</taxon>
        <taxon>Metazoa</taxon>
        <taxon>Ecdysozoa</taxon>
        <taxon>Arthropoda</taxon>
        <taxon>Hexapoda</taxon>
        <taxon>Insecta</taxon>
        <taxon>Pterygota</taxon>
        <taxon>Neoptera</taxon>
        <taxon>Endopterygota</taxon>
        <taxon>Hymenoptera</taxon>
        <taxon>Apocrita</taxon>
        <taxon>Proctotrupomorpha</taxon>
        <taxon>Chalcidoidea</taxon>
        <taxon>Trichogrammatidae</taxon>
        <taxon>Trichogramma</taxon>
    </lineage>
</organism>
<dbReference type="EMBL" id="JBJJXI010000196">
    <property type="protein sequence ID" value="KAL3383452.1"/>
    <property type="molecule type" value="Genomic_DNA"/>
</dbReference>
<evidence type="ECO:0000313" key="3">
    <source>
        <dbReference type="Proteomes" id="UP001627154"/>
    </source>
</evidence>
<protein>
    <recommendedName>
        <fullName evidence="4">Tetratricopeptide repeat protein 8</fullName>
    </recommendedName>
</protein>
<evidence type="ECO:0000313" key="2">
    <source>
        <dbReference type="EMBL" id="KAL3383452.1"/>
    </source>
</evidence>
<dbReference type="SUPFAM" id="SSF48452">
    <property type="entry name" value="TPR-like"/>
    <property type="match status" value="1"/>
</dbReference>